<keyword evidence="2" id="KW-1185">Reference proteome</keyword>
<comment type="caution">
    <text evidence="1">The sequence shown here is derived from an EMBL/GenBank/DDBJ whole genome shotgun (WGS) entry which is preliminary data.</text>
</comment>
<proteinExistence type="predicted"/>
<name>A0A9N9DG25_9GLOM</name>
<evidence type="ECO:0000313" key="1">
    <source>
        <dbReference type="EMBL" id="CAG8638966.1"/>
    </source>
</evidence>
<evidence type="ECO:0000313" key="2">
    <source>
        <dbReference type="Proteomes" id="UP000789508"/>
    </source>
</evidence>
<dbReference type="Proteomes" id="UP000789508">
    <property type="component" value="Unassembled WGS sequence"/>
</dbReference>
<feature type="non-terminal residue" evidence="1">
    <location>
        <position position="43"/>
    </location>
</feature>
<dbReference type="EMBL" id="CAJVPS010007905">
    <property type="protein sequence ID" value="CAG8638966.1"/>
    <property type="molecule type" value="Genomic_DNA"/>
</dbReference>
<reference evidence="1" key="1">
    <citation type="submission" date="2021-06" db="EMBL/GenBank/DDBJ databases">
        <authorList>
            <person name="Kallberg Y."/>
            <person name="Tangrot J."/>
            <person name="Rosling A."/>
        </authorList>
    </citation>
    <scope>NUCLEOTIDE SEQUENCE</scope>
    <source>
        <strain evidence="1">FL130A</strain>
    </source>
</reference>
<accession>A0A9N9DG25</accession>
<organism evidence="1 2">
    <name type="scientific">Ambispora leptoticha</name>
    <dbReference type="NCBI Taxonomy" id="144679"/>
    <lineage>
        <taxon>Eukaryota</taxon>
        <taxon>Fungi</taxon>
        <taxon>Fungi incertae sedis</taxon>
        <taxon>Mucoromycota</taxon>
        <taxon>Glomeromycotina</taxon>
        <taxon>Glomeromycetes</taxon>
        <taxon>Archaeosporales</taxon>
        <taxon>Ambisporaceae</taxon>
        <taxon>Ambispora</taxon>
    </lineage>
</organism>
<sequence length="43" mass="4878">MPSSVIAFPPPNDLEATWSFLESDQIMNRPDKSLAINNIWLSM</sequence>
<gene>
    <name evidence="1" type="ORF">ALEPTO_LOCUS9641</name>
</gene>
<dbReference type="AlphaFoldDB" id="A0A9N9DG25"/>
<protein>
    <submittedName>
        <fullName evidence="1">14541_t:CDS:1</fullName>
    </submittedName>
</protein>